<comment type="caution">
    <text evidence="2">The sequence shown here is derived from an EMBL/GenBank/DDBJ whole genome shotgun (WGS) entry which is preliminary data.</text>
</comment>
<accession>A0ABD0LRS9</accession>
<feature type="compositionally biased region" description="Basic and acidic residues" evidence="1">
    <location>
        <begin position="10"/>
        <end position="20"/>
    </location>
</feature>
<organism evidence="2 3">
    <name type="scientific">Batillaria attramentaria</name>
    <dbReference type="NCBI Taxonomy" id="370345"/>
    <lineage>
        <taxon>Eukaryota</taxon>
        <taxon>Metazoa</taxon>
        <taxon>Spiralia</taxon>
        <taxon>Lophotrochozoa</taxon>
        <taxon>Mollusca</taxon>
        <taxon>Gastropoda</taxon>
        <taxon>Caenogastropoda</taxon>
        <taxon>Sorbeoconcha</taxon>
        <taxon>Cerithioidea</taxon>
        <taxon>Batillariidae</taxon>
        <taxon>Batillaria</taxon>
    </lineage>
</organism>
<sequence>MDQVVSRSLTDTRVKQRSDSKKAIQEELDSVLAFQNIRLNEDETFASVWGKNGRS</sequence>
<dbReference type="AlphaFoldDB" id="A0ABD0LRS9"/>
<feature type="non-terminal residue" evidence="2">
    <location>
        <position position="55"/>
    </location>
</feature>
<gene>
    <name evidence="2" type="ORF">BaRGS_00007145</name>
</gene>
<dbReference type="Proteomes" id="UP001519460">
    <property type="component" value="Unassembled WGS sequence"/>
</dbReference>
<feature type="region of interest" description="Disordered" evidence="1">
    <location>
        <begin position="1"/>
        <end position="20"/>
    </location>
</feature>
<protein>
    <submittedName>
        <fullName evidence="2">Uncharacterized protein</fullName>
    </submittedName>
</protein>
<evidence type="ECO:0000313" key="3">
    <source>
        <dbReference type="Proteomes" id="UP001519460"/>
    </source>
</evidence>
<keyword evidence="3" id="KW-1185">Reference proteome</keyword>
<evidence type="ECO:0000313" key="2">
    <source>
        <dbReference type="EMBL" id="KAK7501714.1"/>
    </source>
</evidence>
<proteinExistence type="predicted"/>
<reference evidence="2 3" key="1">
    <citation type="journal article" date="2023" name="Sci. Data">
        <title>Genome assembly of the Korean intertidal mud-creeper Batillaria attramentaria.</title>
        <authorList>
            <person name="Patra A.K."/>
            <person name="Ho P.T."/>
            <person name="Jun S."/>
            <person name="Lee S.J."/>
            <person name="Kim Y."/>
            <person name="Won Y.J."/>
        </authorList>
    </citation>
    <scope>NUCLEOTIDE SEQUENCE [LARGE SCALE GENOMIC DNA]</scope>
    <source>
        <strain evidence="2">Wonlab-2016</strain>
    </source>
</reference>
<evidence type="ECO:0000256" key="1">
    <source>
        <dbReference type="SAM" id="MobiDB-lite"/>
    </source>
</evidence>
<name>A0ABD0LRS9_9CAEN</name>
<dbReference type="EMBL" id="JACVVK020000030">
    <property type="protein sequence ID" value="KAK7501714.1"/>
    <property type="molecule type" value="Genomic_DNA"/>
</dbReference>